<comment type="similarity">
    <text evidence="1">Belongs to the aldehyde dehydrogenase family.</text>
</comment>
<dbReference type="InterPro" id="IPR015590">
    <property type="entry name" value="Aldehyde_DH_dom"/>
</dbReference>
<dbReference type="Proteomes" id="UP000283458">
    <property type="component" value="Unassembled WGS sequence"/>
</dbReference>
<evidence type="ECO:0000256" key="4">
    <source>
        <dbReference type="ARBA" id="ARBA00049194"/>
    </source>
</evidence>
<dbReference type="FunFam" id="3.40.605.10:FF:000007">
    <property type="entry name" value="NAD/NADP-dependent betaine aldehyde dehydrogenase"/>
    <property type="match status" value="1"/>
</dbReference>
<feature type="domain" description="Aldehyde dehydrogenase" evidence="5">
    <location>
        <begin position="13"/>
        <end position="469"/>
    </location>
</feature>
<dbReference type="InterPro" id="IPR016160">
    <property type="entry name" value="Ald_DH_CS_CYS"/>
</dbReference>
<dbReference type="Gene3D" id="3.40.605.10">
    <property type="entry name" value="Aldehyde Dehydrogenase, Chain A, domain 1"/>
    <property type="match status" value="1"/>
</dbReference>
<dbReference type="InterPro" id="IPR016162">
    <property type="entry name" value="Ald_DH_N"/>
</dbReference>
<dbReference type="PANTHER" id="PTHR42804:SF1">
    <property type="entry name" value="ALDEHYDE DEHYDROGENASE-RELATED"/>
    <property type="match status" value="1"/>
</dbReference>
<comment type="caution">
    <text evidence="6">The sequence shown here is derived from an EMBL/GenBank/DDBJ whole genome shotgun (WGS) entry which is preliminary data.</text>
</comment>
<sequence length="476" mass="49871">MANTTQFYIDGQWTAPDAPRLIDVINPATEEAFAQVALGNAADVDRAVAAARRAFASFSQTTPTERIDLLVAILAAYEARIADLGDAMSQEMGAPQGFARQVQAGIGAAHLHQTIKTARSFAFEEKRGDLRILREPAGVAGFITPWNWPMNQIVCKVAPAIAAGCTMVLKPSELAPVNAAIFAEVMHAAGVPPGVFNLVQGDGPGVGQVIAAHPDIDLVSFTGSTRAGVAVAKLAADTVKRVTQELGGKSANIILPDADLPKAVTEAVQRCFSNSGQSCNAPTRLLVSAAQYEAVAELAVAAAADITVGDPLDPASALGPVSNATQFQKIQRMIEVGVAEGADLLIGGTGRPAGLERGYYIRPTIFGRVTPDMTIAREEIFGPVLSILTYQDEEDAIRIANDTVYGLAGYVQSGDPKRAGAVARRLRAGTIYLNGPAWDPSAPFGGYGQSGNGREYAEFGLAEFLEIKGVVGVDPT</sequence>
<dbReference type="EC" id="1.2.1.3" evidence="3"/>
<evidence type="ECO:0000256" key="2">
    <source>
        <dbReference type="ARBA" id="ARBA00023002"/>
    </source>
</evidence>
<protein>
    <recommendedName>
        <fullName evidence="3">aldehyde dehydrogenase (NAD(+))</fullName>
        <ecNumber evidence="3">1.2.1.3</ecNumber>
    </recommendedName>
</protein>
<dbReference type="AlphaFoldDB" id="A0A418W0Q4"/>
<dbReference type="InterPro" id="IPR016161">
    <property type="entry name" value="Ald_DH/histidinol_DH"/>
</dbReference>
<reference evidence="6 7" key="1">
    <citation type="submission" date="2018-09" db="EMBL/GenBank/DDBJ databases">
        <authorList>
            <person name="Zhu H."/>
        </authorList>
    </citation>
    <scope>NUCLEOTIDE SEQUENCE [LARGE SCALE GENOMIC DNA]</scope>
    <source>
        <strain evidence="6 7">K2W22B-5</strain>
    </source>
</reference>
<dbReference type="GO" id="GO:0004029">
    <property type="term" value="F:aldehyde dehydrogenase (NAD+) activity"/>
    <property type="evidence" value="ECO:0007669"/>
    <property type="project" value="UniProtKB-EC"/>
</dbReference>
<evidence type="ECO:0000259" key="5">
    <source>
        <dbReference type="Pfam" id="PF00171"/>
    </source>
</evidence>
<dbReference type="PANTHER" id="PTHR42804">
    <property type="entry name" value="ALDEHYDE DEHYDROGENASE"/>
    <property type="match status" value="1"/>
</dbReference>
<organism evidence="6 7">
    <name type="scientific">Azospirillum cavernae</name>
    <dbReference type="NCBI Taxonomy" id="2320860"/>
    <lineage>
        <taxon>Bacteria</taxon>
        <taxon>Pseudomonadati</taxon>
        <taxon>Pseudomonadota</taxon>
        <taxon>Alphaproteobacteria</taxon>
        <taxon>Rhodospirillales</taxon>
        <taxon>Azospirillaceae</taxon>
        <taxon>Azospirillum</taxon>
    </lineage>
</organism>
<dbReference type="PROSITE" id="PS00070">
    <property type="entry name" value="ALDEHYDE_DEHYDR_CYS"/>
    <property type="match status" value="1"/>
</dbReference>
<gene>
    <name evidence="6" type="ORF">D3877_02500</name>
</gene>
<dbReference type="OrthoDB" id="9772584at2"/>
<dbReference type="InterPro" id="IPR016163">
    <property type="entry name" value="Ald_DH_C"/>
</dbReference>
<dbReference type="Gene3D" id="3.40.309.10">
    <property type="entry name" value="Aldehyde Dehydrogenase, Chain A, domain 2"/>
    <property type="match status" value="1"/>
</dbReference>
<comment type="catalytic activity">
    <reaction evidence="4">
        <text>an aldehyde + NAD(+) + H2O = a carboxylate + NADH + 2 H(+)</text>
        <dbReference type="Rhea" id="RHEA:16185"/>
        <dbReference type="ChEBI" id="CHEBI:15377"/>
        <dbReference type="ChEBI" id="CHEBI:15378"/>
        <dbReference type="ChEBI" id="CHEBI:17478"/>
        <dbReference type="ChEBI" id="CHEBI:29067"/>
        <dbReference type="ChEBI" id="CHEBI:57540"/>
        <dbReference type="ChEBI" id="CHEBI:57945"/>
        <dbReference type="EC" id="1.2.1.3"/>
    </reaction>
</comment>
<dbReference type="SUPFAM" id="SSF53720">
    <property type="entry name" value="ALDH-like"/>
    <property type="match status" value="1"/>
</dbReference>
<dbReference type="FunFam" id="3.40.309.10:FF:000012">
    <property type="entry name" value="Betaine aldehyde dehydrogenase"/>
    <property type="match status" value="1"/>
</dbReference>
<evidence type="ECO:0000256" key="1">
    <source>
        <dbReference type="ARBA" id="ARBA00009986"/>
    </source>
</evidence>
<evidence type="ECO:0000313" key="6">
    <source>
        <dbReference type="EMBL" id="RJF83544.1"/>
    </source>
</evidence>
<evidence type="ECO:0000313" key="7">
    <source>
        <dbReference type="Proteomes" id="UP000283458"/>
    </source>
</evidence>
<proteinExistence type="inferred from homology"/>
<dbReference type="CDD" id="cd07138">
    <property type="entry name" value="ALDH_CddD_SSP0762"/>
    <property type="match status" value="1"/>
</dbReference>
<dbReference type="Pfam" id="PF00171">
    <property type="entry name" value="Aldedh"/>
    <property type="match status" value="1"/>
</dbReference>
<keyword evidence="2" id="KW-0560">Oxidoreductase</keyword>
<dbReference type="RefSeq" id="WP_119829183.1">
    <property type="nucleotide sequence ID" value="NZ_QYUL01000001.1"/>
</dbReference>
<evidence type="ECO:0000256" key="3">
    <source>
        <dbReference type="ARBA" id="ARBA00024226"/>
    </source>
</evidence>
<dbReference type="EMBL" id="QYUL01000001">
    <property type="protein sequence ID" value="RJF83544.1"/>
    <property type="molecule type" value="Genomic_DNA"/>
</dbReference>
<keyword evidence="7" id="KW-1185">Reference proteome</keyword>
<name>A0A418W0Q4_9PROT</name>
<accession>A0A418W0Q4</accession>